<dbReference type="GO" id="GO:0015421">
    <property type="term" value="F:ABC-type oligopeptide transporter activity"/>
    <property type="evidence" value="ECO:0007669"/>
    <property type="project" value="TreeGrafter"/>
</dbReference>
<feature type="transmembrane region" description="Helical" evidence="8">
    <location>
        <begin position="923"/>
        <end position="942"/>
    </location>
</feature>
<dbReference type="GO" id="GO:0005743">
    <property type="term" value="C:mitochondrial inner membrane"/>
    <property type="evidence" value="ECO:0007669"/>
    <property type="project" value="TreeGrafter"/>
</dbReference>
<evidence type="ECO:0000313" key="11">
    <source>
        <dbReference type="EMBL" id="WFD41005.1"/>
    </source>
</evidence>
<evidence type="ECO:0000256" key="2">
    <source>
        <dbReference type="ARBA" id="ARBA00022448"/>
    </source>
</evidence>
<feature type="transmembrane region" description="Helical" evidence="8">
    <location>
        <begin position="168"/>
        <end position="192"/>
    </location>
</feature>
<feature type="domain" description="ABC transmembrane type-1" evidence="10">
    <location>
        <begin position="121"/>
        <end position="416"/>
    </location>
</feature>
<feature type="domain" description="ABC transmembrane type-1" evidence="10">
    <location>
        <begin position="785"/>
        <end position="1068"/>
    </location>
</feature>
<dbReference type="Pfam" id="PF00664">
    <property type="entry name" value="ABC_membrane"/>
    <property type="match status" value="2"/>
</dbReference>
<reference evidence="11" key="1">
    <citation type="submission" date="2023-03" db="EMBL/GenBank/DDBJ databases">
        <title>Mating type loci evolution in Malassezia.</title>
        <authorList>
            <person name="Coelho M.A."/>
        </authorList>
    </citation>
    <scope>NUCLEOTIDE SEQUENCE</scope>
    <source>
        <strain evidence="11">CBS 9431</strain>
    </source>
</reference>
<evidence type="ECO:0000256" key="1">
    <source>
        <dbReference type="ARBA" id="ARBA00004141"/>
    </source>
</evidence>
<keyword evidence="5" id="KW-0067">ATP-binding</keyword>
<dbReference type="RefSeq" id="XP_060123902.1">
    <property type="nucleotide sequence ID" value="XM_060267919.1"/>
</dbReference>
<dbReference type="GeneID" id="85227647"/>
<dbReference type="Pfam" id="PF00005">
    <property type="entry name" value="ABC_tran"/>
    <property type="match status" value="2"/>
</dbReference>
<feature type="transmembrane region" description="Helical" evidence="8">
    <location>
        <begin position="114"/>
        <end position="139"/>
    </location>
</feature>
<feature type="transmembrane region" description="Helical" evidence="8">
    <location>
        <begin position="349"/>
        <end position="372"/>
    </location>
</feature>
<name>A0AAF0F1E4_9BASI</name>
<keyword evidence="3 8" id="KW-0812">Transmembrane</keyword>
<dbReference type="Gene3D" id="3.40.50.300">
    <property type="entry name" value="P-loop containing nucleotide triphosphate hydrolases"/>
    <property type="match status" value="2"/>
</dbReference>
<dbReference type="InterPro" id="IPR036640">
    <property type="entry name" value="ABC1_TM_sf"/>
</dbReference>
<keyword evidence="2" id="KW-0813">Transport</keyword>
<evidence type="ECO:0000313" key="12">
    <source>
        <dbReference type="Proteomes" id="UP001217754"/>
    </source>
</evidence>
<dbReference type="SMART" id="SM00382">
    <property type="entry name" value="AAA"/>
    <property type="match status" value="2"/>
</dbReference>
<dbReference type="GO" id="GO:0016887">
    <property type="term" value="F:ATP hydrolysis activity"/>
    <property type="evidence" value="ECO:0007669"/>
    <property type="project" value="InterPro"/>
</dbReference>
<dbReference type="Proteomes" id="UP001217754">
    <property type="component" value="Chromosome 8"/>
</dbReference>
<dbReference type="GO" id="GO:0005524">
    <property type="term" value="F:ATP binding"/>
    <property type="evidence" value="ECO:0007669"/>
    <property type="project" value="UniProtKB-KW"/>
</dbReference>
<dbReference type="InterPro" id="IPR003593">
    <property type="entry name" value="AAA+_ATPase"/>
</dbReference>
<organism evidence="11 12">
    <name type="scientific">Malassezia japonica</name>
    <dbReference type="NCBI Taxonomy" id="223818"/>
    <lineage>
        <taxon>Eukaryota</taxon>
        <taxon>Fungi</taxon>
        <taxon>Dikarya</taxon>
        <taxon>Basidiomycota</taxon>
        <taxon>Ustilaginomycotina</taxon>
        <taxon>Malasseziomycetes</taxon>
        <taxon>Malasseziales</taxon>
        <taxon>Malasseziaceae</taxon>
        <taxon>Malassezia</taxon>
    </lineage>
</organism>
<feature type="transmembrane region" description="Helical" evidence="8">
    <location>
        <begin position="896"/>
        <end position="917"/>
    </location>
</feature>
<dbReference type="InterPro" id="IPR011527">
    <property type="entry name" value="ABC1_TM_dom"/>
</dbReference>
<feature type="domain" description="ABC transporter" evidence="9">
    <location>
        <begin position="1101"/>
        <end position="1333"/>
    </location>
</feature>
<dbReference type="PROSITE" id="PS50929">
    <property type="entry name" value="ABC_TM1F"/>
    <property type="match status" value="2"/>
</dbReference>
<evidence type="ECO:0000256" key="7">
    <source>
        <dbReference type="ARBA" id="ARBA00023136"/>
    </source>
</evidence>
<keyword evidence="4" id="KW-0547">Nucleotide-binding</keyword>
<evidence type="ECO:0000256" key="4">
    <source>
        <dbReference type="ARBA" id="ARBA00022741"/>
    </source>
</evidence>
<dbReference type="PROSITE" id="PS50893">
    <property type="entry name" value="ABC_TRANSPORTER_2"/>
    <property type="match status" value="2"/>
</dbReference>
<keyword evidence="12" id="KW-1185">Reference proteome</keyword>
<dbReference type="SUPFAM" id="SSF90123">
    <property type="entry name" value="ABC transporter transmembrane region"/>
    <property type="match status" value="2"/>
</dbReference>
<feature type="transmembrane region" description="Helical" evidence="8">
    <location>
        <begin position="252"/>
        <end position="271"/>
    </location>
</feature>
<dbReference type="GO" id="GO:0090374">
    <property type="term" value="P:oligopeptide export from mitochondrion"/>
    <property type="evidence" value="ECO:0007669"/>
    <property type="project" value="TreeGrafter"/>
</dbReference>
<evidence type="ECO:0000259" key="10">
    <source>
        <dbReference type="PROSITE" id="PS50929"/>
    </source>
</evidence>
<dbReference type="EMBL" id="CP119965">
    <property type="protein sequence ID" value="WFD41005.1"/>
    <property type="molecule type" value="Genomic_DNA"/>
</dbReference>
<keyword evidence="6 8" id="KW-1133">Transmembrane helix</keyword>
<dbReference type="InterPro" id="IPR017871">
    <property type="entry name" value="ABC_transporter-like_CS"/>
</dbReference>
<evidence type="ECO:0000256" key="5">
    <source>
        <dbReference type="ARBA" id="ARBA00022840"/>
    </source>
</evidence>
<evidence type="ECO:0000256" key="3">
    <source>
        <dbReference type="ARBA" id="ARBA00022692"/>
    </source>
</evidence>
<feature type="transmembrane region" description="Helical" evidence="8">
    <location>
        <begin position="277"/>
        <end position="299"/>
    </location>
</feature>
<feature type="transmembrane region" description="Helical" evidence="8">
    <location>
        <begin position="784"/>
        <end position="813"/>
    </location>
</feature>
<feature type="domain" description="ABC transporter" evidence="9">
    <location>
        <begin position="473"/>
        <end position="705"/>
    </location>
</feature>
<proteinExistence type="predicted"/>
<gene>
    <name evidence="11" type="primary">HST6</name>
    <name evidence="11" type="ORF">MJAP1_003996</name>
</gene>
<dbReference type="SUPFAM" id="SSF52540">
    <property type="entry name" value="P-loop containing nucleoside triphosphate hydrolases"/>
    <property type="match status" value="2"/>
</dbReference>
<dbReference type="FunFam" id="3.40.50.300:FF:000604">
    <property type="entry name" value="ABC transporter B family member 28"/>
    <property type="match status" value="2"/>
</dbReference>
<dbReference type="PANTHER" id="PTHR43394:SF15">
    <property type="entry name" value="ALPHA-FACTOR-TRANSPORTING ATPASE"/>
    <property type="match status" value="1"/>
</dbReference>
<feature type="transmembrane region" description="Helical" evidence="8">
    <location>
        <begin position="1042"/>
        <end position="1061"/>
    </location>
</feature>
<comment type="subcellular location">
    <subcellularLocation>
        <location evidence="1">Membrane</location>
        <topology evidence="1">Multi-pass membrane protein</topology>
    </subcellularLocation>
</comment>
<dbReference type="InterPro" id="IPR027417">
    <property type="entry name" value="P-loop_NTPase"/>
</dbReference>
<evidence type="ECO:0000256" key="6">
    <source>
        <dbReference type="ARBA" id="ARBA00022989"/>
    </source>
</evidence>
<accession>A0AAF0F1E4</accession>
<dbReference type="Gene3D" id="1.20.1560.10">
    <property type="entry name" value="ABC transporter type 1, transmembrane domain"/>
    <property type="match status" value="1"/>
</dbReference>
<dbReference type="PROSITE" id="PS00211">
    <property type="entry name" value="ABC_TRANSPORTER_1"/>
    <property type="match status" value="2"/>
</dbReference>
<evidence type="ECO:0000256" key="8">
    <source>
        <dbReference type="SAM" id="Phobius"/>
    </source>
</evidence>
<dbReference type="InterPro" id="IPR003439">
    <property type="entry name" value="ABC_transporter-like_ATP-bd"/>
</dbReference>
<keyword evidence="7 8" id="KW-0472">Membrane</keyword>
<dbReference type="PANTHER" id="PTHR43394">
    <property type="entry name" value="ATP-DEPENDENT PERMEASE MDL1, MITOCHONDRIAL"/>
    <property type="match status" value="1"/>
</dbReference>
<evidence type="ECO:0000259" key="9">
    <source>
        <dbReference type="PROSITE" id="PS50893"/>
    </source>
</evidence>
<protein>
    <submittedName>
        <fullName evidence="11">ABC-type xenobiotic transporter</fullName>
    </submittedName>
</protein>
<dbReference type="CDD" id="cd18577">
    <property type="entry name" value="ABC_6TM_Pgp_ABCB1_D1_like"/>
    <property type="match status" value="1"/>
</dbReference>
<sequence length="1335" mass="142131">MSRERRARSVPGVRPLALNVSQHNVALQVPENAPGWDTASDLERSTKLGDGGPVSCEASFSPISPLPTALPTAHEEKFGDAAHILAPRVPRRIVKRTPRRTLHRMYAGTPTQDVLLLLIPAVVLGVLSGGLPVAMTHIIGRAFAAFAAYDPHVPTAQAALYANVRTDVYVLLGLAAGTLVLRSAASALWLLLGERCVRTWRTRLFRTLLAKEISWYDLGMGLGDKGDVGAAGLMALFLKDTDELRTAMGLQMGHLVVHIAAASASFVYAMYRHWSLTLVIFASIPVLAGVTIAGDVLGVPLQTKERAQSVQLAALVETCTAAIRTVKAFNAQDMQASLLRSCILQCRTLYTRMCCVWGARYGICAALSLLTFVQGFGYGSHLVRSNLTGADVVLATFLASLVAMGQLQSILMRLSWIEKGKSAAVSLDTLMHSVPESDAQRTDAEDEKHYKTRADIEAPHTMRRTLSACSGEMALEHVWMAYPTRPTVPALQGVSMYFAAGEHTYVVGRSGSGKSTVAQLLLQLHEPQAGVVTLDTANVQTLDKAWFRAQVAGVAQEPLVLERTLYENISIGVKGDVRAAVCAARLDDVLTLLPEGLDTLLGRRGTDLSGGQKQRVALARALLRDPPVLILDEAVSALDAACAAHVHAAVRAWRQGRTTIIITHNVAHIQPTDFCYVMDSGRVVEEGFLGRLIEQKGWLSRVYFDHLAQDMPVSMSGESLASEGLSSLDSAKVHLGKLDGPVRHVSARHIVQRSPEKAEEAAKTNLLFATARTILETVPHRTCLAAALVVCIASGLTVPAFAYCLTQVMMVIARSSHAALGPLVGATAAVAVADGVLKGTRLASMEALTARWVASLRMRAMDKVLVQDARWYDQGTNAPSALATIIGKDAEDAGACLGQMLGQLIALAALIFGTLLWALVQGWQLTFCALAMLPLVGALYAVQGRMASKTELVSKVQRERLAHLFFDQVSAVRAVRAMALEDALCADAEHAIDAASAAGRSAALAAAAGAGLAEATTYASEALLYGVGAVLLANHTYDLHKFMMVLNPVIFAVGFSAQLAASMPAGSKCMHALASIARLVRLGSAASDAHGDATPTLGGRITFSDVCFSYQGTNVLDHLSFTIEPGERVALVGPSGAGKSTVAALLQRLYEPDKGAVYVDQYWARTLLPSWLRSHMAVVSQMPTLFPATVRANLELGTKASEAECEAALQRAGAAFVHALPGGLDASLGKDATHLSGGQAQRIAIARALIRTQAKVLLLDEFTAALDPATRAAVVPEVLAHPASPTVLLVTHDVSLMRQCDRILVLSCGRLVEHGAPDELLKDSTSVLSQLLAAF</sequence>
<dbReference type="InterPro" id="IPR039421">
    <property type="entry name" value="Type_1_exporter"/>
</dbReference>